<dbReference type="KEGG" id="dpa:109537517"/>
<organism evidence="1">
    <name type="scientific">Dendroctonus ponderosae</name>
    <name type="common">Mountain pine beetle</name>
    <dbReference type="NCBI Taxonomy" id="77166"/>
    <lineage>
        <taxon>Eukaryota</taxon>
        <taxon>Metazoa</taxon>
        <taxon>Ecdysozoa</taxon>
        <taxon>Arthropoda</taxon>
        <taxon>Hexapoda</taxon>
        <taxon>Insecta</taxon>
        <taxon>Pterygota</taxon>
        <taxon>Neoptera</taxon>
        <taxon>Endopterygota</taxon>
        <taxon>Coleoptera</taxon>
        <taxon>Polyphaga</taxon>
        <taxon>Cucujiformia</taxon>
        <taxon>Curculionidae</taxon>
        <taxon>Scolytinae</taxon>
        <taxon>Dendroctonus</taxon>
    </lineage>
</organism>
<dbReference type="AlphaFoldDB" id="N6U6G8"/>
<protein>
    <recommendedName>
        <fullName evidence="4">DNA endonuclease RBBP8</fullName>
    </recommendedName>
</protein>
<evidence type="ECO:0008006" key="4">
    <source>
        <dbReference type="Google" id="ProtNLM"/>
    </source>
</evidence>
<proteinExistence type="predicted"/>
<dbReference type="HOGENOM" id="CLU_702602_0_0_1"/>
<sequence>MNGLKEWQQLFDDNVAQIWKQEPISMLKNLSMMVFCLNREISHVQSKLQLKVQCIRNQLSDQPQLNKEIVTASGNSGILKEQSNNSSMSVIISDDDLCKSEESTGSPEIKKNRRSFRYKQKYKKKLTQNDRTLTRSKLMMIATKGQQSANQESVNLLQANNNKNCLRKNLPFDLCKALKSEVRTPKKTDSDMDFSVIESTPVRKPASFRTREVKRDIKNNKLTITQMFSSKDQESFNSFECQNSTSNQATADTVMGITSLVNYLNNDACEEKSASNSAPEENTGLNSAIVENKPDLTNEEVLPDNLNAFLAKAQNVPNQLEAEPVVRGKLRQQLPGWSCKDCEKFYLNQGLTANEILALTKKCSKHRGYYMPREDTFPGYWDLNLGSQESENT</sequence>
<reference evidence="2" key="2">
    <citation type="submission" date="2024-08" db="UniProtKB">
        <authorList>
            <consortium name="EnsemblMetazoa"/>
        </authorList>
    </citation>
    <scope>IDENTIFICATION</scope>
</reference>
<gene>
    <name evidence="2" type="primary">109537517</name>
    <name evidence="1" type="ORF">YQE_06065</name>
</gene>
<evidence type="ECO:0000313" key="1">
    <source>
        <dbReference type="EMBL" id="ENN77235.1"/>
    </source>
</evidence>
<evidence type="ECO:0000313" key="2">
    <source>
        <dbReference type="EnsemblMetazoa" id="XP_019759851.1"/>
    </source>
</evidence>
<name>N6U6G8_DENPD</name>
<dbReference type="EMBL" id="KB740948">
    <property type="protein sequence ID" value="ENN77235.1"/>
    <property type="molecule type" value="Genomic_DNA"/>
</dbReference>
<dbReference type="EnsemblMetazoa" id="XM_019904293.1">
    <property type="protein sequence ID" value="XP_019759852.1"/>
    <property type="gene ID" value="LOC109537517"/>
</dbReference>
<feature type="non-terminal residue" evidence="1">
    <location>
        <position position="1"/>
    </location>
</feature>
<accession>N6U6G8</accession>
<reference evidence="1 3" key="1">
    <citation type="journal article" date="2013" name="Genome Biol.">
        <title>Draft genome of the mountain pine beetle, Dendroctonus ponderosae Hopkins, a major forest pest.</title>
        <authorList>
            <person name="Keeling C.I."/>
            <person name="Yuen M.M."/>
            <person name="Liao N.Y."/>
            <person name="Docking T.R."/>
            <person name="Chan S.K."/>
            <person name="Taylor G.A."/>
            <person name="Palmquist D.L."/>
            <person name="Jackman S.D."/>
            <person name="Nguyen A."/>
            <person name="Li M."/>
            <person name="Henderson H."/>
            <person name="Janes J.K."/>
            <person name="Zhao Y."/>
            <person name="Pandoh P."/>
            <person name="Moore R."/>
            <person name="Sperling F.A."/>
            <person name="Huber D.P."/>
            <person name="Birol I."/>
            <person name="Jones S.J."/>
            <person name="Bohlmann J."/>
        </authorList>
    </citation>
    <scope>NUCLEOTIDE SEQUENCE</scope>
</reference>
<dbReference type="OrthoDB" id="5801062at2759"/>
<keyword evidence="3" id="KW-1185">Reference proteome</keyword>
<dbReference type="EnsemblMetazoa" id="XM_019904292.1">
    <property type="protein sequence ID" value="XP_019759851.1"/>
    <property type="gene ID" value="LOC109537517"/>
</dbReference>
<evidence type="ECO:0000313" key="3">
    <source>
        <dbReference type="Proteomes" id="UP000019118"/>
    </source>
</evidence>
<dbReference type="Proteomes" id="UP000019118">
    <property type="component" value="Unassembled WGS sequence"/>
</dbReference>